<gene>
    <name evidence="1" type="ORF">DBR06_SOUSAS9010050</name>
</gene>
<dbReference type="Proteomes" id="UP000295264">
    <property type="component" value="Unassembled WGS sequence"/>
</dbReference>
<dbReference type="AlphaFoldDB" id="A0A484H0P6"/>
<sequence>MKYKEKHALPFIIRPSLKANQKSLLCSFTTIAFKMYLVLQNDNKFVVSPQEYSML</sequence>
<evidence type="ECO:0000313" key="2">
    <source>
        <dbReference type="Proteomes" id="UP000295264"/>
    </source>
</evidence>
<proteinExistence type="predicted"/>
<name>A0A484H0P6_SOUCH</name>
<protein>
    <submittedName>
        <fullName evidence="1">Uncharacterized protein</fullName>
    </submittedName>
</protein>
<keyword evidence="2" id="KW-1185">Reference proteome</keyword>
<dbReference type="EMBL" id="QWLN02001874">
    <property type="protein sequence ID" value="TEA41016.1"/>
    <property type="molecule type" value="Genomic_DNA"/>
</dbReference>
<organism evidence="1 2">
    <name type="scientific">Sousa chinensis</name>
    <name type="common">Indo-pacific humpbacked dolphin</name>
    <name type="synonym">Steno chinensis</name>
    <dbReference type="NCBI Taxonomy" id="103600"/>
    <lineage>
        <taxon>Eukaryota</taxon>
        <taxon>Metazoa</taxon>
        <taxon>Chordata</taxon>
        <taxon>Craniata</taxon>
        <taxon>Vertebrata</taxon>
        <taxon>Euteleostomi</taxon>
        <taxon>Mammalia</taxon>
        <taxon>Eutheria</taxon>
        <taxon>Laurasiatheria</taxon>
        <taxon>Artiodactyla</taxon>
        <taxon>Whippomorpha</taxon>
        <taxon>Cetacea</taxon>
        <taxon>Odontoceti</taxon>
        <taxon>Delphinidae</taxon>
        <taxon>Sousa</taxon>
    </lineage>
</organism>
<reference evidence="1 2" key="1">
    <citation type="journal article" date="2018" name="Genomics">
        <title>Molecular footprints of inshore aquatic adaptation in Indo-Pacific humpback dolphin (Sousa chinensis).</title>
        <authorList>
            <person name="Ming Y."/>
            <person name="Jian J."/>
            <person name="Yu F."/>
            <person name="Yu X."/>
            <person name="Wang J."/>
            <person name="Liu W."/>
        </authorList>
    </citation>
    <scope>NUCLEOTIDE SEQUENCE [LARGE SCALE GENOMIC DNA]</scope>
    <source>
        <strain evidence="1">MY-2018</strain>
        <tissue evidence="1">Skin</tissue>
    </source>
</reference>
<comment type="caution">
    <text evidence="1">The sequence shown here is derived from an EMBL/GenBank/DDBJ whole genome shotgun (WGS) entry which is preliminary data.</text>
</comment>
<accession>A0A484H0P6</accession>
<evidence type="ECO:0000313" key="1">
    <source>
        <dbReference type="EMBL" id="TEA41016.1"/>
    </source>
</evidence>